<dbReference type="CDD" id="cd18738">
    <property type="entry name" value="PIN_VapC4-5_FitB-like"/>
    <property type="match status" value="1"/>
</dbReference>
<dbReference type="Pfam" id="PF01850">
    <property type="entry name" value="PIN"/>
    <property type="match status" value="1"/>
</dbReference>
<dbReference type="AlphaFoldDB" id="A0A1A9I8K2"/>
<evidence type="ECO:0000313" key="2">
    <source>
        <dbReference type="EMBL" id="ANH83001.1"/>
    </source>
</evidence>
<gene>
    <name evidence="2" type="ORF">A8C56_20230</name>
</gene>
<dbReference type="SUPFAM" id="SSF88723">
    <property type="entry name" value="PIN domain-like"/>
    <property type="match status" value="1"/>
</dbReference>
<evidence type="ECO:0000259" key="1">
    <source>
        <dbReference type="Pfam" id="PF01850"/>
    </source>
</evidence>
<proteinExistence type="predicted"/>
<keyword evidence="3" id="KW-1185">Reference proteome</keyword>
<protein>
    <recommendedName>
        <fullName evidence="1">PIN domain-containing protein</fullName>
    </recommendedName>
</protein>
<feature type="domain" description="PIN" evidence="1">
    <location>
        <begin position="58"/>
        <end position="105"/>
    </location>
</feature>
<dbReference type="Gene3D" id="3.40.50.1010">
    <property type="entry name" value="5'-nuclease"/>
    <property type="match status" value="1"/>
</dbReference>
<evidence type="ECO:0000313" key="3">
    <source>
        <dbReference type="Proteomes" id="UP000077667"/>
    </source>
</evidence>
<dbReference type="KEGG" id="nia:A8C56_20230"/>
<reference evidence="2 3" key="1">
    <citation type="submission" date="2016-05" db="EMBL/GenBank/DDBJ databases">
        <title>Niabella ginsenosidivorans BS26 whole genome sequencing.</title>
        <authorList>
            <person name="Im W.T."/>
            <person name="Siddiqi M.Z."/>
        </authorList>
    </citation>
    <scope>NUCLEOTIDE SEQUENCE [LARGE SCALE GENOMIC DNA]</scope>
    <source>
        <strain evidence="2 3">BS26</strain>
    </source>
</reference>
<name>A0A1A9I8K2_9BACT</name>
<dbReference type="STRING" id="1176587.A8C56_20230"/>
<dbReference type="InterPro" id="IPR029060">
    <property type="entry name" value="PIN-like_dom_sf"/>
</dbReference>
<dbReference type="OrthoDB" id="676982at2"/>
<organism evidence="2 3">
    <name type="scientific">Niabella ginsenosidivorans</name>
    <dbReference type="NCBI Taxonomy" id="1176587"/>
    <lineage>
        <taxon>Bacteria</taxon>
        <taxon>Pseudomonadati</taxon>
        <taxon>Bacteroidota</taxon>
        <taxon>Chitinophagia</taxon>
        <taxon>Chitinophagales</taxon>
        <taxon>Chitinophagaceae</taxon>
        <taxon>Niabella</taxon>
    </lineage>
</organism>
<sequence>MGKKYLIDSNCVIDFCNGKLPAPAQALLFALEQPVISVITQIGVLRFDITNEKKEKLLNLQVALKTIEIKKKARIKLPDAVIAATAIQFNAVLLTGNVTDFKNVSELNLQNPRDL</sequence>
<dbReference type="EMBL" id="CP015772">
    <property type="protein sequence ID" value="ANH83001.1"/>
    <property type="molecule type" value="Genomic_DNA"/>
</dbReference>
<dbReference type="Proteomes" id="UP000077667">
    <property type="component" value="Chromosome"/>
</dbReference>
<dbReference type="RefSeq" id="WP_067760153.1">
    <property type="nucleotide sequence ID" value="NZ_CP015772.1"/>
</dbReference>
<accession>A0A1A9I8K2</accession>
<dbReference type="InterPro" id="IPR002716">
    <property type="entry name" value="PIN_dom"/>
</dbReference>